<name>A0A4V2YW07_9ACTN</name>
<evidence type="ECO:0000256" key="4">
    <source>
        <dbReference type="ARBA" id="ARBA00023002"/>
    </source>
</evidence>
<dbReference type="GO" id="GO:0005886">
    <property type="term" value="C:plasma membrane"/>
    <property type="evidence" value="ECO:0007669"/>
    <property type="project" value="TreeGrafter"/>
</dbReference>
<protein>
    <recommendedName>
        <fullName evidence="7 8">Alanine dehydrogenase</fullName>
        <ecNumber evidence="3 8">1.4.1.1</ecNumber>
    </recommendedName>
</protein>
<evidence type="ECO:0000256" key="3">
    <source>
        <dbReference type="ARBA" id="ARBA00012897"/>
    </source>
</evidence>
<evidence type="ECO:0000259" key="12">
    <source>
        <dbReference type="SMART" id="SM01002"/>
    </source>
</evidence>
<dbReference type="FunFam" id="3.40.50.720:FF:000049">
    <property type="entry name" value="Alanine dehydrogenase"/>
    <property type="match status" value="1"/>
</dbReference>
<dbReference type="GO" id="GO:0000286">
    <property type="term" value="F:alanine dehydrogenase activity"/>
    <property type="evidence" value="ECO:0007669"/>
    <property type="project" value="UniProtKB-UniRule"/>
</dbReference>
<keyword evidence="11" id="KW-0547">Nucleotide-binding</keyword>
<dbReference type="SUPFAM" id="SSF52283">
    <property type="entry name" value="Formate/glycerate dehydrogenase catalytic domain-like"/>
    <property type="match status" value="1"/>
</dbReference>
<evidence type="ECO:0000256" key="1">
    <source>
        <dbReference type="ARBA" id="ARBA00005206"/>
    </source>
</evidence>
<feature type="binding site" evidence="11">
    <location>
        <position position="203"/>
    </location>
    <ligand>
        <name>NAD(+)</name>
        <dbReference type="ChEBI" id="CHEBI:57540"/>
    </ligand>
</feature>
<dbReference type="InterPro" id="IPR036291">
    <property type="entry name" value="NAD(P)-bd_dom_sf"/>
</dbReference>
<dbReference type="SMART" id="SM01002">
    <property type="entry name" value="AlaDh_PNT_C"/>
    <property type="match status" value="1"/>
</dbReference>
<dbReference type="PANTHER" id="PTHR42795">
    <property type="entry name" value="ALANINE DEHYDROGENASE"/>
    <property type="match status" value="1"/>
</dbReference>
<evidence type="ECO:0000256" key="2">
    <source>
        <dbReference type="ARBA" id="ARBA00005689"/>
    </source>
</evidence>
<dbReference type="RefSeq" id="WP_131895873.1">
    <property type="nucleotide sequence ID" value="NZ_SMKU01000111.1"/>
</dbReference>
<dbReference type="InterPro" id="IPR008141">
    <property type="entry name" value="Ala_DH"/>
</dbReference>
<feature type="active site" description="Proton donor/acceptor" evidence="9">
    <location>
        <position position="270"/>
    </location>
</feature>
<dbReference type="PANTHER" id="PTHR42795:SF1">
    <property type="entry name" value="ALANINE DEHYDROGENASE"/>
    <property type="match status" value="1"/>
</dbReference>
<proteinExistence type="inferred from homology"/>
<feature type="binding site" evidence="11">
    <location>
        <position position="134"/>
    </location>
    <ligand>
        <name>NAD(+)</name>
        <dbReference type="ChEBI" id="CHEBI:57540"/>
    </ligand>
</feature>
<dbReference type="OrthoDB" id="9804592at2"/>
<dbReference type="NCBIfam" id="TIGR00518">
    <property type="entry name" value="alaDH"/>
    <property type="match status" value="1"/>
</dbReference>
<evidence type="ECO:0000256" key="8">
    <source>
        <dbReference type="PIRNR" id="PIRNR000183"/>
    </source>
</evidence>
<sequence length="371" mass="39355">MKIGVPREIKNHEYRVAITPAGVHELTRHGHEVFIERGAGLGSAIPDDDFTAAGAKILDGPDEVWAEGDLILKVKEPIAPEYHRMRKGQTLFTYLHLAASRECTDALLSAGVTAVAYETVQLPDRSLPLLAPMSEVAGRLATQVGAYNLMAFNGGRGVLPGGVPGVAPAKVVVIGGGVSGLNAAQIAVGMGADVTILDVSVDRLRHIDAIYQGRLRTLVSNAYTLEERAREADLVIGAVLIPGARAPKLVSNELVGRMKPGSVLVDIAIDQGGCFEDSRPTTHADPTYRVHDSIFYCVANMPGSVPNTSTYALTNVTLPYAVAIADKGWRTALHENAALARGLNTHAGELVYDHVAEAHGLPYTPLASILD</sequence>
<comment type="pathway">
    <text evidence="1 8">Amino-acid degradation; L-alanine degradation via dehydrogenase pathway; NH(3) and pyruvate from L-alanine: step 1/1.</text>
</comment>
<evidence type="ECO:0000256" key="7">
    <source>
        <dbReference type="ARBA" id="ARBA00072341"/>
    </source>
</evidence>
<dbReference type="PIRSF" id="PIRSF000183">
    <property type="entry name" value="Alanine_dh"/>
    <property type="match status" value="1"/>
</dbReference>
<feature type="domain" description="Alanine dehydrogenase/pyridine nucleotide transhydrogenase NAD(H)-binding" evidence="12">
    <location>
        <begin position="149"/>
        <end position="297"/>
    </location>
</feature>
<dbReference type="EMBL" id="SMKU01000111">
    <property type="protein sequence ID" value="TDD83577.1"/>
    <property type="molecule type" value="Genomic_DNA"/>
</dbReference>
<comment type="subunit">
    <text evidence="6">Homohexamer. Trimer of dimers.</text>
</comment>
<dbReference type="InterPro" id="IPR007698">
    <property type="entry name" value="AlaDH/PNT_NAD(H)-bd"/>
</dbReference>
<comment type="catalytic activity">
    <reaction evidence="8">
        <text>L-alanine + NAD(+) + H2O = pyruvate + NH4(+) + NADH + H(+)</text>
        <dbReference type="Rhea" id="RHEA:18405"/>
        <dbReference type="ChEBI" id="CHEBI:15361"/>
        <dbReference type="ChEBI" id="CHEBI:15377"/>
        <dbReference type="ChEBI" id="CHEBI:15378"/>
        <dbReference type="ChEBI" id="CHEBI:28938"/>
        <dbReference type="ChEBI" id="CHEBI:57540"/>
        <dbReference type="ChEBI" id="CHEBI:57945"/>
        <dbReference type="ChEBI" id="CHEBI:57972"/>
        <dbReference type="EC" id="1.4.1.1"/>
    </reaction>
</comment>
<evidence type="ECO:0000256" key="11">
    <source>
        <dbReference type="PIRSR" id="PIRSR000183-3"/>
    </source>
</evidence>
<comment type="caution">
    <text evidence="14">The sequence shown here is derived from an EMBL/GenBank/DDBJ whole genome shotgun (WGS) entry which is preliminary data.</text>
</comment>
<dbReference type="Gene3D" id="3.40.50.720">
    <property type="entry name" value="NAD(P)-binding Rossmann-like Domain"/>
    <property type="match status" value="2"/>
</dbReference>
<accession>A0A4V2YW07</accession>
<evidence type="ECO:0000313" key="15">
    <source>
        <dbReference type="Proteomes" id="UP000294513"/>
    </source>
</evidence>
<evidence type="ECO:0000256" key="6">
    <source>
        <dbReference type="ARBA" id="ARBA00065528"/>
    </source>
</evidence>
<dbReference type="Pfam" id="PF01262">
    <property type="entry name" value="AlaDh_PNT_C"/>
    <property type="match status" value="1"/>
</dbReference>
<feature type="domain" description="Alanine dehydrogenase/pyridine nucleotide transhydrogenase N-terminal" evidence="13">
    <location>
        <begin position="4"/>
        <end position="137"/>
    </location>
</feature>
<gene>
    <name evidence="14" type="primary">ald</name>
    <name evidence="14" type="ORF">E1298_21170</name>
</gene>
<dbReference type="SMART" id="SM01003">
    <property type="entry name" value="AlaDh_PNT_N"/>
    <property type="match status" value="1"/>
</dbReference>
<evidence type="ECO:0000256" key="10">
    <source>
        <dbReference type="PIRSR" id="PIRSR000183-2"/>
    </source>
</evidence>
<dbReference type="UniPathway" id="UPA00527">
    <property type="reaction ID" value="UER00585"/>
</dbReference>
<keyword evidence="15" id="KW-1185">Reference proteome</keyword>
<dbReference type="Proteomes" id="UP000294513">
    <property type="component" value="Unassembled WGS sequence"/>
</dbReference>
<keyword evidence="5 8" id="KW-0520">NAD</keyword>
<feature type="active site" description="Proton donor/acceptor" evidence="9">
    <location>
        <position position="96"/>
    </location>
</feature>
<feature type="binding site" evidence="11">
    <location>
        <position position="279"/>
    </location>
    <ligand>
        <name>NAD(+)</name>
        <dbReference type="ChEBI" id="CHEBI:57540"/>
    </ligand>
</feature>
<evidence type="ECO:0000256" key="5">
    <source>
        <dbReference type="ARBA" id="ARBA00023027"/>
    </source>
</evidence>
<feature type="binding site" evidence="11">
    <location>
        <position position="198"/>
    </location>
    <ligand>
        <name>NAD(+)</name>
        <dbReference type="ChEBI" id="CHEBI:57540"/>
    </ligand>
</feature>
<feature type="binding site" evidence="10">
    <location>
        <position position="15"/>
    </location>
    <ligand>
        <name>substrate</name>
    </ligand>
</feature>
<dbReference type="InterPro" id="IPR007886">
    <property type="entry name" value="AlaDH/PNT_N"/>
</dbReference>
<dbReference type="SUPFAM" id="SSF51735">
    <property type="entry name" value="NAD(P)-binding Rossmann-fold domains"/>
    <property type="match status" value="1"/>
</dbReference>
<feature type="binding site" evidence="11">
    <location>
        <begin position="267"/>
        <end position="270"/>
    </location>
    <ligand>
        <name>NAD(+)</name>
        <dbReference type="ChEBI" id="CHEBI:57540"/>
    </ligand>
</feature>
<dbReference type="EC" id="1.4.1.1" evidence="3 8"/>
<reference evidence="14 15" key="1">
    <citation type="submission" date="2019-03" db="EMBL/GenBank/DDBJ databases">
        <title>Draft genome sequences of novel Actinobacteria.</title>
        <authorList>
            <person name="Sahin N."/>
            <person name="Ay H."/>
            <person name="Saygin H."/>
        </authorList>
    </citation>
    <scope>NUCLEOTIDE SEQUENCE [LARGE SCALE GENOMIC DNA]</scope>
    <source>
        <strain evidence="14 15">H3C3</strain>
    </source>
</reference>
<feature type="binding site" evidence="11">
    <location>
        <begin position="298"/>
        <end position="301"/>
    </location>
    <ligand>
        <name>NAD(+)</name>
        <dbReference type="ChEBI" id="CHEBI:57540"/>
    </ligand>
</feature>
<feature type="binding site" evidence="11">
    <location>
        <position position="220"/>
    </location>
    <ligand>
        <name>NAD(+)</name>
        <dbReference type="ChEBI" id="CHEBI:57540"/>
    </ligand>
</feature>
<evidence type="ECO:0000259" key="13">
    <source>
        <dbReference type="SMART" id="SM01003"/>
    </source>
</evidence>
<keyword evidence="4 8" id="KW-0560">Oxidoreductase</keyword>
<evidence type="ECO:0000313" key="14">
    <source>
        <dbReference type="EMBL" id="TDD83577.1"/>
    </source>
</evidence>
<comment type="similarity">
    <text evidence="2 8">Belongs to the AlaDH/PNT family.</text>
</comment>
<organism evidence="14 15">
    <name type="scientific">Actinomadura rubrisoli</name>
    <dbReference type="NCBI Taxonomy" id="2530368"/>
    <lineage>
        <taxon>Bacteria</taxon>
        <taxon>Bacillati</taxon>
        <taxon>Actinomycetota</taxon>
        <taxon>Actinomycetes</taxon>
        <taxon>Streptosporangiales</taxon>
        <taxon>Thermomonosporaceae</taxon>
        <taxon>Actinomadura</taxon>
    </lineage>
</organism>
<feature type="binding site" evidence="10">
    <location>
        <position position="75"/>
    </location>
    <ligand>
        <name>substrate</name>
    </ligand>
</feature>
<dbReference type="Pfam" id="PF05222">
    <property type="entry name" value="AlaDh_PNT_N"/>
    <property type="match status" value="1"/>
</dbReference>
<dbReference type="GO" id="GO:0000166">
    <property type="term" value="F:nucleotide binding"/>
    <property type="evidence" value="ECO:0007669"/>
    <property type="project" value="UniProtKB-KW"/>
</dbReference>
<dbReference type="AlphaFoldDB" id="A0A4V2YW07"/>
<dbReference type="CDD" id="cd05305">
    <property type="entry name" value="L-AlaDH"/>
    <property type="match status" value="1"/>
</dbReference>
<comment type="function">
    <text evidence="8">Catalyzes the reversible reductive amination of pyruvate to L-alanine.</text>
</comment>
<feature type="binding site" evidence="11">
    <location>
        <begin position="239"/>
        <end position="240"/>
    </location>
    <ligand>
        <name>NAD(+)</name>
        <dbReference type="ChEBI" id="CHEBI:57540"/>
    </ligand>
</feature>
<dbReference type="GO" id="GO:0042853">
    <property type="term" value="P:L-alanine catabolic process"/>
    <property type="evidence" value="ECO:0007669"/>
    <property type="project" value="UniProtKB-UniPathway"/>
</dbReference>
<evidence type="ECO:0000256" key="9">
    <source>
        <dbReference type="PIRSR" id="PIRSR000183-1"/>
    </source>
</evidence>